<proteinExistence type="predicted"/>
<feature type="compositionally biased region" description="Low complexity" evidence="1">
    <location>
        <begin position="58"/>
        <end position="75"/>
    </location>
</feature>
<evidence type="ECO:0000256" key="1">
    <source>
        <dbReference type="SAM" id="MobiDB-lite"/>
    </source>
</evidence>
<sequence length="153" mass="15475">MNLGGLDMNGNGIRRWFLLGALASAAALTPACEQKGIPKEGSDYEGVANEGQGPETVGESPATGGSGASEPSPSSIRPATPDKASGAQGNPGGIGAPGYSTPREGTETSDLYRQEPLKEKTLEGLRSPDKTEAPSGDHGSRGATPAIQSDPSR</sequence>
<feature type="region of interest" description="Disordered" evidence="1">
    <location>
        <begin position="32"/>
        <end position="153"/>
    </location>
</feature>
<protein>
    <recommendedName>
        <fullName evidence="4">Lipoprotein</fullName>
    </recommendedName>
</protein>
<evidence type="ECO:0008006" key="4">
    <source>
        <dbReference type="Google" id="ProtNLM"/>
    </source>
</evidence>
<name>A0ABT5DHD3_9BACT</name>
<dbReference type="EMBL" id="JAQNDM010000002">
    <property type="protein sequence ID" value="MDC0713081.1"/>
    <property type="molecule type" value="Genomic_DNA"/>
</dbReference>
<evidence type="ECO:0000313" key="3">
    <source>
        <dbReference type="Proteomes" id="UP001221838"/>
    </source>
</evidence>
<comment type="caution">
    <text evidence="2">The sequence shown here is derived from an EMBL/GenBank/DDBJ whole genome shotgun (WGS) entry which is preliminary data.</text>
</comment>
<reference evidence="2 3" key="1">
    <citation type="submission" date="2022-11" db="EMBL/GenBank/DDBJ databases">
        <title>Minimal conservation of predation-associated metabolite biosynthetic gene clusters underscores biosynthetic potential of Myxococcota including descriptions for ten novel species: Archangium lansinium sp. nov., Myxococcus landrumus sp. nov., Nannocystis bai.</title>
        <authorList>
            <person name="Ahearne A."/>
            <person name="Stevens C."/>
            <person name="Dowd S."/>
        </authorList>
    </citation>
    <scope>NUCLEOTIDE SEQUENCE [LARGE SCALE GENOMIC DNA]</scope>
    <source>
        <strain evidence="2 3">NCWAL01</strain>
    </source>
</reference>
<organism evidence="2 3">
    <name type="scientific">Stigmatella ashevillensis</name>
    <dbReference type="NCBI Taxonomy" id="2995309"/>
    <lineage>
        <taxon>Bacteria</taxon>
        <taxon>Pseudomonadati</taxon>
        <taxon>Myxococcota</taxon>
        <taxon>Myxococcia</taxon>
        <taxon>Myxococcales</taxon>
        <taxon>Cystobacterineae</taxon>
        <taxon>Archangiaceae</taxon>
        <taxon>Stigmatella</taxon>
    </lineage>
</organism>
<feature type="compositionally biased region" description="Basic and acidic residues" evidence="1">
    <location>
        <begin position="104"/>
        <end position="132"/>
    </location>
</feature>
<accession>A0ABT5DHD3</accession>
<gene>
    <name evidence="2" type="ORF">POL68_31755</name>
</gene>
<evidence type="ECO:0000313" key="2">
    <source>
        <dbReference type="EMBL" id="MDC0713081.1"/>
    </source>
</evidence>
<dbReference type="RefSeq" id="WP_272143267.1">
    <property type="nucleotide sequence ID" value="NZ_JAQNDM010000002.1"/>
</dbReference>
<dbReference type="Proteomes" id="UP001221838">
    <property type="component" value="Unassembled WGS sequence"/>
</dbReference>
<keyword evidence="3" id="KW-1185">Reference proteome</keyword>